<gene>
    <name evidence="1" type="ORF">UY3_17477</name>
</gene>
<dbReference type="EMBL" id="KB589771">
    <property type="protein sequence ID" value="EMP25457.1"/>
    <property type="molecule type" value="Genomic_DNA"/>
</dbReference>
<keyword evidence="2" id="KW-1185">Reference proteome</keyword>
<organism evidence="1 2">
    <name type="scientific">Chelonia mydas</name>
    <name type="common">Green sea-turtle</name>
    <name type="synonym">Chelonia agassizi</name>
    <dbReference type="NCBI Taxonomy" id="8469"/>
    <lineage>
        <taxon>Eukaryota</taxon>
        <taxon>Metazoa</taxon>
        <taxon>Chordata</taxon>
        <taxon>Craniata</taxon>
        <taxon>Vertebrata</taxon>
        <taxon>Euteleostomi</taxon>
        <taxon>Archelosauria</taxon>
        <taxon>Testudinata</taxon>
        <taxon>Testudines</taxon>
        <taxon>Cryptodira</taxon>
        <taxon>Durocryptodira</taxon>
        <taxon>Americhelydia</taxon>
        <taxon>Chelonioidea</taxon>
        <taxon>Cheloniidae</taxon>
        <taxon>Chelonia</taxon>
    </lineage>
</organism>
<proteinExistence type="predicted"/>
<evidence type="ECO:0000313" key="1">
    <source>
        <dbReference type="EMBL" id="EMP25457.1"/>
    </source>
</evidence>
<reference evidence="2" key="1">
    <citation type="journal article" date="2013" name="Nat. Genet.">
        <title>The draft genomes of soft-shell turtle and green sea turtle yield insights into the development and evolution of the turtle-specific body plan.</title>
        <authorList>
            <person name="Wang Z."/>
            <person name="Pascual-Anaya J."/>
            <person name="Zadissa A."/>
            <person name="Li W."/>
            <person name="Niimura Y."/>
            <person name="Huang Z."/>
            <person name="Li C."/>
            <person name="White S."/>
            <person name="Xiong Z."/>
            <person name="Fang D."/>
            <person name="Wang B."/>
            <person name="Ming Y."/>
            <person name="Chen Y."/>
            <person name="Zheng Y."/>
            <person name="Kuraku S."/>
            <person name="Pignatelli M."/>
            <person name="Herrero J."/>
            <person name="Beal K."/>
            <person name="Nozawa M."/>
            <person name="Li Q."/>
            <person name="Wang J."/>
            <person name="Zhang H."/>
            <person name="Yu L."/>
            <person name="Shigenobu S."/>
            <person name="Wang J."/>
            <person name="Liu J."/>
            <person name="Flicek P."/>
            <person name="Searle S."/>
            <person name="Wang J."/>
            <person name="Kuratani S."/>
            <person name="Yin Y."/>
            <person name="Aken B."/>
            <person name="Zhang G."/>
            <person name="Irie N."/>
        </authorList>
    </citation>
    <scope>NUCLEOTIDE SEQUENCE [LARGE SCALE GENOMIC DNA]</scope>
</reference>
<protein>
    <submittedName>
        <fullName evidence="1">Uncharacterized protein</fullName>
    </submittedName>
</protein>
<evidence type="ECO:0000313" key="2">
    <source>
        <dbReference type="Proteomes" id="UP000031443"/>
    </source>
</evidence>
<accession>M7BB55</accession>
<sequence length="127" mass="13504">MGFSVTGPTLKPVLLQLPGPELSQLQLAQANEGYGKQHGPRDVLAAAFCSPLWPGAANRGQWELRSAKPEDAAASVSCCSPDIPLHSISDPLDLFVLSSAHHIPLSSHSALARAITIEWQSSPPRAY</sequence>
<dbReference type="AlphaFoldDB" id="M7BB55"/>
<name>M7BB55_CHEMY</name>
<dbReference type="Proteomes" id="UP000031443">
    <property type="component" value="Unassembled WGS sequence"/>
</dbReference>